<comment type="similarity">
    <text evidence="2 9">Belongs to the sideroflexin family.</text>
</comment>
<dbReference type="PANTHER" id="PTHR11153">
    <property type="entry name" value="SIDEROFLEXIN"/>
    <property type="match status" value="1"/>
</dbReference>
<feature type="transmembrane region" description="Helical" evidence="9">
    <location>
        <begin position="149"/>
        <end position="167"/>
    </location>
</feature>
<dbReference type="EMBL" id="JBFDAA010000004">
    <property type="protein sequence ID" value="KAL1138241.1"/>
    <property type="molecule type" value="Genomic_DNA"/>
</dbReference>
<reference evidence="10 11" key="1">
    <citation type="submission" date="2024-07" db="EMBL/GenBank/DDBJ databases">
        <title>Chromosome-level genome assembly of the water stick insect Ranatra chinensis (Heteroptera: Nepidae).</title>
        <authorList>
            <person name="Liu X."/>
        </authorList>
    </citation>
    <scope>NUCLEOTIDE SEQUENCE [LARGE SCALE GENOMIC DNA]</scope>
    <source>
        <strain evidence="10">Cailab_2021Rc</strain>
        <tissue evidence="10">Muscle</tissue>
    </source>
</reference>
<dbReference type="Proteomes" id="UP001558652">
    <property type="component" value="Unassembled WGS sequence"/>
</dbReference>
<dbReference type="AlphaFoldDB" id="A0ABD0YQK3"/>
<dbReference type="Pfam" id="PF03820">
    <property type="entry name" value="SFXNs"/>
    <property type="match status" value="1"/>
</dbReference>
<keyword evidence="7 9" id="KW-0496">Mitochondrion</keyword>
<protein>
    <recommendedName>
        <fullName evidence="9">Sidoreflexin</fullName>
    </recommendedName>
</protein>
<dbReference type="PANTHER" id="PTHR11153:SF8">
    <property type="entry name" value="SIDEROFLEXIN-1"/>
    <property type="match status" value="1"/>
</dbReference>
<keyword evidence="6 9" id="KW-1133">Transmembrane helix</keyword>
<name>A0ABD0YQK3_9HEMI</name>
<evidence type="ECO:0000256" key="6">
    <source>
        <dbReference type="ARBA" id="ARBA00022989"/>
    </source>
</evidence>
<feature type="transmembrane region" description="Helical" evidence="9">
    <location>
        <begin position="101"/>
        <end position="122"/>
    </location>
</feature>
<evidence type="ECO:0000256" key="5">
    <source>
        <dbReference type="ARBA" id="ARBA00022970"/>
    </source>
</evidence>
<dbReference type="GO" id="GO:0031966">
    <property type="term" value="C:mitochondrial membrane"/>
    <property type="evidence" value="ECO:0007669"/>
    <property type="project" value="UniProtKB-SubCell"/>
</dbReference>
<sequence>MSKLLDVNIDEPRWDQTTYIGRAKHFFTVTNPRNLLYSSKILESSRDIVLKHRAKQPLGDEVTADDLYRAKVIYDSAFHPITGEKTFILGRMSAQVPMNMFVTGCMMTFYKSTPAVVFWQWVNQSFNALVNYCNRSGSHMPLETIGKSYVLATGGAVATALLLNKMVKKAPPVIGRFVPFAAVAAANCVNIPAMRSKELTEGIKVFDANNNELGLSKVAAVEGTIAVIISRIVMASPSMGFSPILMNALERKNVFLNRRWLEPTIQVLFAGFLLTFATPLACALFVQKAPIKVEKLEPEIQVRTISLILSVSIIW</sequence>
<keyword evidence="11" id="KW-1185">Reference proteome</keyword>
<organism evidence="10 11">
    <name type="scientific">Ranatra chinensis</name>
    <dbReference type="NCBI Taxonomy" id="642074"/>
    <lineage>
        <taxon>Eukaryota</taxon>
        <taxon>Metazoa</taxon>
        <taxon>Ecdysozoa</taxon>
        <taxon>Arthropoda</taxon>
        <taxon>Hexapoda</taxon>
        <taxon>Insecta</taxon>
        <taxon>Pterygota</taxon>
        <taxon>Neoptera</taxon>
        <taxon>Paraneoptera</taxon>
        <taxon>Hemiptera</taxon>
        <taxon>Heteroptera</taxon>
        <taxon>Panheteroptera</taxon>
        <taxon>Nepomorpha</taxon>
        <taxon>Nepidae</taxon>
        <taxon>Ranatrinae</taxon>
        <taxon>Ranatra</taxon>
    </lineage>
</organism>
<evidence type="ECO:0000256" key="1">
    <source>
        <dbReference type="ARBA" id="ARBA00004225"/>
    </source>
</evidence>
<feature type="transmembrane region" description="Helical" evidence="9">
    <location>
        <begin position="265"/>
        <end position="286"/>
    </location>
</feature>
<evidence type="ECO:0000256" key="7">
    <source>
        <dbReference type="ARBA" id="ARBA00023128"/>
    </source>
</evidence>
<evidence type="ECO:0000256" key="9">
    <source>
        <dbReference type="RuleBase" id="RU362000"/>
    </source>
</evidence>
<evidence type="ECO:0000256" key="3">
    <source>
        <dbReference type="ARBA" id="ARBA00022448"/>
    </source>
</evidence>
<keyword evidence="4 9" id="KW-0812">Transmembrane</keyword>
<keyword evidence="8 9" id="KW-0472">Membrane</keyword>
<comment type="caution">
    <text evidence="10">The sequence shown here is derived from an EMBL/GenBank/DDBJ whole genome shotgun (WGS) entry which is preliminary data.</text>
</comment>
<keyword evidence="5" id="KW-0029">Amino-acid transport</keyword>
<comment type="subcellular location">
    <subcellularLocation>
        <location evidence="1 9">Mitochondrion membrane</location>
        <topology evidence="1 9">Multi-pass membrane protein</topology>
    </subcellularLocation>
</comment>
<dbReference type="InterPro" id="IPR004686">
    <property type="entry name" value="Mtc"/>
</dbReference>
<evidence type="ECO:0000313" key="11">
    <source>
        <dbReference type="Proteomes" id="UP001558652"/>
    </source>
</evidence>
<keyword evidence="3" id="KW-0813">Transport</keyword>
<feature type="transmembrane region" description="Helical" evidence="9">
    <location>
        <begin position="225"/>
        <end position="245"/>
    </location>
</feature>
<evidence type="ECO:0000256" key="4">
    <source>
        <dbReference type="ARBA" id="ARBA00022692"/>
    </source>
</evidence>
<evidence type="ECO:0000256" key="2">
    <source>
        <dbReference type="ARBA" id="ARBA00005974"/>
    </source>
</evidence>
<accession>A0ABD0YQK3</accession>
<dbReference type="GO" id="GO:0006865">
    <property type="term" value="P:amino acid transport"/>
    <property type="evidence" value="ECO:0007669"/>
    <property type="project" value="UniProtKB-KW"/>
</dbReference>
<evidence type="ECO:0000313" key="10">
    <source>
        <dbReference type="EMBL" id="KAL1138241.1"/>
    </source>
</evidence>
<gene>
    <name evidence="10" type="ORF">AAG570_009930</name>
</gene>
<proteinExistence type="inferred from homology"/>
<evidence type="ECO:0000256" key="8">
    <source>
        <dbReference type="ARBA" id="ARBA00023136"/>
    </source>
</evidence>
<dbReference type="NCBIfam" id="TIGR00798">
    <property type="entry name" value="mtc"/>
    <property type="match status" value="1"/>
</dbReference>